<comment type="caution">
    <text evidence="2">The sequence shown here is derived from an EMBL/GenBank/DDBJ whole genome shotgun (WGS) entry which is preliminary data.</text>
</comment>
<name>A0A420ZC35_UNCK3</name>
<feature type="domain" description="Pyrrolo-quinoline quinone repeat" evidence="1">
    <location>
        <begin position="219"/>
        <end position="460"/>
    </location>
</feature>
<proteinExistence type="predicted"/>
<organism evidence="2 3">
    <name type="scientific">candidate division Kazan bacterium</name>
    <dbReference type="NCBI Taxonomy" id="2202143"/>
    <lineage>
        <taxon>Bacteria</taxon>
        <taxon>Bacteria division Kazan-3B-28</taxon>
    </lineage>
</organism>
<protein>
    <recommendedName>
        <fullName evidence="1">Pyrrolo-quinoline quinone repeat domain-containing protein</fullName>
    </recommendedName>
</protein>
<dbReference type="PANTHER" id="PTHR34512:SF30">
    <property type="entry name" value="OUTER MEMBRANE PROTEIN ASSEMBLY FACTOR BAMB"/>
    <property type="match status" value="1"/>
</dbReference>
<dbReference type="Proteomes" id="UP000281261">
    <property type="component" value="Unassembled WGS sequence"/>
</dbReference>
<accession>A0A420ZC35</accession>
<gene>
    <name evidence="2" type="ORF">DRH29_04030</name>
</gene>
<dbReference type="PANTHER" id="PTHR34512">
    <property type="entry name" value="CELL SURFACE PROTEIN"/>
    <property type="match status" value="1"/>
</dbReference>
<dbReference type="Gene3D" id="2.130.10.10">
    <property type="entry name" value="YVTN repeat-like/Quinoprotein amine dehydrogenase"/>
    <property type="match status" value="2"/>
</dbReference>
<sequence>MCVMRWKMNRAAMKTVFVLVLVVLVAGCVTEREKPNEIPGHVTGPLPEKVEGTTMTCGEYCEEHVDMDCQGYWNISGIYPECTCNYVCSSAGANATEEGQGGTGHESKEVTLGPQTEWPTFHGDAARTGFSVSEAPAKSQIIWEWGGSGVSDTNWPVIENNTVFVAADRVVALELETGKELWSYVDESQGFYPRGIAVGNGNVFVTVNSEDALNDLPPGHIYALDRKTGKLIWKYRTEGGISHSLPLLAEGNIFVGDDSGTVYSITADGELSWKRQLDDAEVIHSSPAYYKGSVFVGTEGTGMSNAMPSRMYALDAKTGDEIWRFEIDYINGKLNLIHSTPAVSENVVYFGSENGYFYAVSSDEGKLIWKRLIASGSDRLVGVSAAAAIGYGKVFIGTYEGKFMAISQETGKVVWDYDFGKANADSSPLLADGKVYFGSGEGGDGYFYCFDADSGEVMWKVKLGGASPALASGVLVVPNMLENGSEHGSPAIVAFFDYR</sequence>
<evidence type="ECO:0000259" key="1">
    <source>
        <dbReference type="Pfam" id="PF13360"/>
    </source>
</evidence>
<dbReference type="SMART" id="SM00564">
    <property type="entry name" value="PQQ"/>
    <property type="match status" value="7"/>
</dbReference>
<dbReference type="AlphaFoldDB" id="A0A420ZC35"/>
<dbReference type="InterPro" id="IPR011047">
    <property type="entry name" value="Quinoprotein_ADH-like_sf"/>
</dbReference>
<dbReference type="InterPro" id="IPR002372">
    <property type="entry name" value="PQQ_rpt_dom"/>
</dbReference>
<dbReference type="Pfam" id="PF13360">
    <property type="entry name" value="PQQ_2"/>
    <property type="match status" value="1"/>
</dbReference>
<dbReference type="EMBL" id="QMNG01000036">
    <property type="protein sequence ID" value="RLC36692.1"/>
    <property type="molecule type" value="Genomic_DNA"/>
</dbReference>
<evidence type="ECO:0000313" key="3">
    <source>
        <dbReference type="Proteomes" id="UP000281261"/>
    </source>
</evidence>
<dbReference type="InterPro" id="IPR018391">
    <property type="entry name" value="PQQ_b-propeller_rpt"/>
</dbReference>
<dbReference type="PROSITE" id="PS51257">
    <property type="entry name" value="PROKAR_LIPOPROTEIN"/>
    <property type="match status" value="1"/>
</dbReference>
<evidence type="ECO:0000313" key="2">
    <source>
        <dbReference type="EMBL" id="RLC36692.1"/>
    </source>
</evidence>
<dbReference type="InterPro" id="IPR015943">
    <property type="entry name" value="WD40/YVTN_repeat-like_dom_sf"/>
</dbReference>
<reference evidence="2 3" key="1">
    <citation type="submission" date="2018-06" db="EMBL/GenBank/DDBJ databases">
        <title>Extensive metabolic versatility and redundancy in microbially diverse, dynamic hydrothermal sediments.</title>
        <authorList>
            <person name="Dombrowski N."/>
            <person name="Teske A."/>
            <person name="Baker B.J."/>
        </authorList>
    </citation>
    <scope>NUCLEOTIDE SEQUENCE [LARGE SCALE GENOMIC DNA]</scope>
    <source>
        <strain evidence="2">B79_G16</strain>
    </source>
</reference>
<dbReference type="SUPFAM" id="SSF50998">
    <property type="entry name" value="Quinoprotein alcohol dehydrogenase-like"/>
    <property type="match status" value="3"/>
</dbReference>